<evidence type="ECO:0000313" key="1">
    <source>
        <dbReference type="EMBL" id="NZA28657.1"/>
    </source>
</evidence>
<sequence length="241" mass="27461">MTKMRLRRVICLPVFLIFLLGGGCAREESEKIHAPDSGEHPEAVSSALPESGITYLVIDEKVSDTPIKTQIEQQIVVSSVPTRAGLEDEIFRRYRSARARRGFRHHNVATNIYIYVYGTKEQANAGQGLWIGMIAMGPLDKEEPRVLISEERLAALSHVPEERFGLSEEERKKVFRESAAAEDRATREAMARVPGSQIMKQIDMERELEEKYKNELVRKYDLTNEQLQEIVVEAAMKGWPY</sequence>
<dbReference type="PROSITE" id="PS51257">
    <property type="entry name" value="PROKAR_LIPOPROTEIN"/>
    <property type="match status" value="1"/>
</dbReference>
<name>A0A853JJG5_9GAMM</name>
<gene>
    <name evidence="1" type="ORF">H0E84_19975</name>
</gene>
<reference evidence="1 2" key="1">
    <citation type="submission" date="2020-07" db="EMBL/GenBank/DDBJ databases">
        <title>Luteimonas sp. SJ-92.</title>
        <authorList>
            <person name="Huang X.-X."/>
            <person name="Xu L."/>
            <person name="Sun J.-Q."/>
        </authorList>
    </citation>
    <scope>NUCLEOTIDE SEQUENCE [LARGE SCALE GENOMIC DNA]</scope>
    <source>
        <strain evidence="1 2">SJ-92</strain>
    </source>
</reference>
<organism evidence="1 2">
    <name type="scientific">Luteimonas salinisoli</name>
    <dbReference type="NCBI Taxonomy" id="2752307"/>
    <lineage>
        <taxon>Bacteria</taxon>
        <taxon>Pseudomonadati</taxon>
        <taxon>Pseudomonadota</taxon>
        <taxon>Gammaproteobacteria</taxon>
        <taxon>Lysobacterales</taxon>
        <taxon>Lysobacteraceae</taxon>
        <taxon>Luteimonas</taxon>
    </lineage>
</organism>
<dbReference type="AlphaFoldDB" id="A0A853JJG5"/>
<keyword evidence="2" id="KW-1185">Reference proteome</keyword>
<evidence type="ECO:0000313" key="2">
    <source>
        <dbReference type="Proteomes" id="UP000578091"/>
    </source>
</evidence>
<dbReference type="RefSeq" id="WP_180680421.1">
    <property type="nucleotide sequence ID" value="NZ_JACCKA010000095.1"/>
</dbReference>
<dbReference type="EMBL" id="JACCKA010000095">
    <property type="protein sequence ID" value="NZA28657.1"/>
    <property type="molecule type" value="Genomic_DNA"/>
</dbReference>
<protein>
    <submittedName>
        <fullName evidence="1">Uncharacterized protein</fullName>
    </submittedName>
</protein>
<comment type="caution">
    <text evidence="1">The sequence shown here is derived from an EMBL/GenBank/DDBJ whole genome shotgun (WGS) entry which is preliminary data.</text>
</comment>
<accession>A0A853JJG5</accession>
<proteinExistence type="predicted"/>
<dbReference type="Proteomes" id="UP000578091">
    <property type="component" value="Unassembled WGS sequence"/>
</dbReference>